<dbReference type="PROSITE" id="PS00687">
    <property type="entry name" value="ALDEHYDE_DEHYDR_GLU"/>
    <property type="match status" value="1"/>
</dbReference>
<comment type="catalytic activity">
    <reaction evidence="6 9">
        <text>L-glutamate 5-semialdehyde + NAD(+) + H2O = L-glutamate + NADH + 2 H(+)</text>
        <dbReference type="Rhea" id="RHEA:30235"/>
        <dbReference type="ChEBI" id="CHEBI:15377"/>
        <dbReference type="ChEBI" id="CHEBI:15378"/>
        <dbReference type="ChEBI" id="CHEBI:29985"/>
        <dbReference type="ChEBI" id="CHEBI:57540"/>
        <dbReference type="ChEBI" id="CHEBI:57945"/>
        <dbReference type="ChEBI" id="CHEBI:58066"/>
        <dbReference type="EC" id="1.2.1.88"/>
    </reaction>
</comment>
<gene>
    <name evidence="13" type="ORF">NW755_003271</name>
</gene>
<dbReference type="PROSITE" id="PS00070">
    <property type="entry name" value="ALDEHYDE_DEHYDR_CYS"/>
    <property type="match status" value="1"/>
</dbReference>
<organism evidence="13 14">
    <name type="scientific">Fusarium falciforme</name>
    <dbReference type="NCBI Taxonomy" id="195108"/>
    <lineage>
        <taxon>Eukaryota</taxon>
        <taxon>Fungi</taxon>
        <taxon>Dikarya</taxon>
        <taxon>Ascomycota</taxon>
        <taxon>Pezizomycotina</taxon>
        <taxon>Sordariomycetes</taxon>
        <taxon>Hypocreomycetidae</taxon>
        <taxon>Hypocreales</taxon>
        <taxon>Nectriaceae</taxon>
        <taxon>Fusarium</taxon>
        <taxon>Fusarium solani species complex</taxon>
    </lineage>
</organism>
<evidence type="ECO:0000256" key="3">
    <source>
        <dbReference type="ARBA" id="ARBA00023002"/>
    </source>
</evidence>
<dbReference type="GO" id="GO:0005759">
    <property type="term" value="C:mitochondrial matrix"/>
    <property type="evidence" value="ECO:0007669"/>
    <property type="project" value="TreeGrafter"/>
</dbReference>
<feature type="region of interest" description="Disordered" evidence="11">
    <location>
        <begin position="546"/>
        <end position="571"/>
    </location>
</feature>
<dbReference type="AlphaFoldDB" id="A0A9W8V5C1"/>
<feature type="compositionally biased region" description="Basic and acidic residues" evidence="11">
    <location>
        <begin position="44"/>
        <end position="61"/>
    </location>
</feature>
<keyword evidence="3 8" id="KW-0560">Oxidoreductase</keyword>
<evidence type="ECO:0000256" key="10">
    <source>
        <dbReference type="RuleBase" id="RU366030"/>
    </source>
</evidence>
<dbReference type="SUPFAM" id="SSF53720">
    <property type="entry name" value="ALDH-like"/>
    <property type="match status" value="1"/>
</dbReference>
<feature type="domain" description="Aldehyde dehydrogenase" evidence="12">
    <location>
        <begin position="89"/>
        <end position="566"/>
    </location>
</feature>
<dbReference type="NCBIfam" id="TIGR01236">
    <property type="entry name" value="D1pyr5carbox1"/>
    <property type="match status" value="1"/>
</dbReference>
<evidence type="ECO:0000256" key="9">
    <source>
        <dbReference type="RuleBase" id="RU366016"/>
    </source>
</evidence>
<evidence type="ECO:0000256" key="5">
    <source>
        <dbReference type="ARBA" id="ARBA00023062"/>
    </source>
</evidence>
<comment type="similarity">
    <text evidence="2 8">Belongs to the aldehyde dehydrogenase family.</text>
</comment>
<comment type="caution">
    <text evidence="13">The sequence shown here is derived from an EMBL/GenBank/DDBJ whole genome shotgun (WGS) entry which is preliminary data.</text>
</comment>
<evidence type="ECO:0000256" key="11">
    <source>
        <dbReference type="SAM" id="MobiDB-lite"/>
    </source>
</evidence>
<name>A0A9W8V5C1_9HYPO</name>
<dbReference type="InterPro" id="IPR016162">
    <property type="entry name" value="Ald_DH_N"/>
</dbReference>
<evidence type="ECO:0000256" key="8">
    <source>
        <dbReference type="RuleBase" id="RU003345"/>
    </source>
</evidence>
<dbReference type="EMBL" id="JAOQAV010000006">
    <property type="protein sequence ID" value="KAJ4193274.1"/>
    <property type="molecule type" value="Genomic_DNA"/>
</dbReference>
<evidence type="ECO:0000313" key="14">
    <source>
        <dbReference type="Proteomes" id="UP001152087"/>
    </source>
</evidence>
<evidence type="ECO:0000256" key="7">
    <source>
        <dbReference type="PROSITE-ProRule" id="PRU10007"/>
    </source>
</evidence>
<protein>
    <recommendedName>
        <fullName evidence="9 10">Multifunctional fusion protein</fullName>
    </recommendedName>
    <domain>
        <recommendedName>
            <fullName evidence="10">Delta-1-pyrroline-5-carboxylate dehydrogenase</fullName>
            <shortName evidence="10">P5C dehydrogenase</shortName>
        </recommendedName>
        <alternativeName>
            <fullName evidence="9">L-glutamate gamma-semialdehyde dehydrogenase</fullName>
        </alternativeName>
    </domain>
    <domain>
        <recommendedName>
            <fullName evidence="9">L-glutamate gamma-semialdehyde dehydrogenase</fullName>
            <ecNumber evidence="9">1.2.1.88</ecNumber>
        </recommendedName>
    </domain>
</protein>
<dbReference type="InterPro" id="IPR005931">
    <property type="entry name" value="P5CDH/ALDH4A1"/>
</dbReference>
<sequence length="589" mass="64981">MPITNALGMSVSRAGWTLPRGLRAAPFSTSVQRRADATAPFRLPDPRNEPNPEYRKGSPERKKLEEALSKLRSQLPVRSDVFYNGTTQATSKSLDQVMPSEHGTVFTNYPMASRQQTSEAIEAALKAKRSWEETPFVDRAAIFQKAAELATTEYRYELVAATMLGQGKNIWQGEIDAAAELADFFRLNCNYAAELLEKQPTRGTNGMWSRMDWRPIEGFVYAVSPFNFTAIGGNLISGPALMGNVVIWKPSQYNVYASAIVYKILLEAGLPPNVIQFLPGDAEEITDVVLKHKDFGGINFVGSSKVFRSIYGKIGQGIAEERYKDFPRVVGETSGKNFHLIHPSADIESAVNHTVRGAFEYQGQKCSATSRVYLPQSRAEEFLKGIKSKVEQITIGSPDKQLEAFMGPVIHKHSFNKIKGIINSANNDPSVKLLAGGTYDDSVGYFVKPTVYQVNSLDHRLFNEEIFGPVFAVYVYPDSQWGSILKQVDEAGGGLALTGAIFAKSRAAIREAEDALRYSAGNFYISKFPLINCKTTAALIGQQSFGGGRSSGTNDKAGSSDPLRRFASPRMIKEEFFPQKTFLYPSNES</sequence>
<dbReference type="Pfam" id="PF00171">
    <property type="entry name" value="Aldedh"/>
    <property type="match status" value="1"/>
</dbReference>
<keyword evidence="4 9" id="KW-0520">NAD</keyword>
<accession>A0A9W8V5C1</accession>
<dbReference type="EC" id="1.2.1.88" evidence="9"/>
<proteinExistence type="inferred from homology"/>
<dbReference type="InterPro" id="IPR016163">
    <property type="entry name" value="Ald_DH_C"/>
</dbReference>
<dbReference type="FunFam" id="3.40.309.10:FF:000005">
    <property type="entry name" value="1-pyrroline-5-carboxylate dehydrogenase 1"/>
    <property type="match status" value="1"/>
</dbReference>
<dbReference type="InterPro" id="IPR016160">
    <property type="entry name" value="Ald_DH_CS_CYS"/>
</dbReference>
<evidence type="ECO:0000256" key="2">
    <source>
        <dbReference type="ARBA" id="ARBA00009986"/>
    </source>
</evidence>
<keyword evidence="5 9" id="KW-0642">Proline metabolism</keyword>
<dbReference type="Proteomes" id="UP001152087">
    <property type="component" value="Unassembled WGS sequence"/>
</dbReference>
<dbReference type="FunFam" id="3.40.605.10:FF:000006">
    <property type="entry name" value="1-pyrroline-5-carboxylate dehydrogenase"/>
    <property type="match status" value="1"/>
</dbReference>
<reference evidence="13" key="1">
    <citation type="submission" date="2022-09" db="EMBL/GenBank/DDBJ databases">
        <title>Fusarium specimens isolated from Avocado Roots.</title>
        <authorList>
            <person name="Stajich J."/>
            <person name="Roper C."/>
            <person name="Heimlech-Rivalta G."/>
        </authorList>
    </citation>
    <scope>NUCLEOTIDE SEQUENCE</scope>
    <source>
        <strain evidence="13">A02</strain>
    </source>
</reference>
<dbReference type="OrthoDB" id="5322683at2759"/>
<evidence type="ECO:0000256" key="6">
    <source>
        <dbReference type="ARBA" id="ARBA00048142"/>
    </source>
</evidence>
<evidence type="ECO:0000256" key="4">
    <source>
        <dbReference type="ARBA" id="ARBA00023027"/>
    </source>
</evidence>
<dbReference type="Gene3D" id="3.40.605.10">
    <property type="entry name" value="Aldehyde Dehydrogenase, Chain A, domain 1"/>
    <property type="match status" value="1"/>
</dbReference>
<evidence type="ECO:0000259" key="12">
    <source>
        <dbReference type="Pfam" id="PF00171"/>
    </source>
</evidence>
<evidence type="ECO:0000313" key="13">
    <source>
        <dbReference type="EMBL" id="KAJ4193274.1"/>
    </source>
</evidence>
<comment type="pathway">
    <text evidence="1 9">Amino-acid degradation; L-proline degradation into L-glutamate; L-glutamate from L-proline: step 2/2.</text>
</comment>
<dbReference type="InterPro" id="IPR015590">
    <property type="entry name" value="Aldehyde_DH_dom"/>
</dbReference>
<dbReference type="GO" id="GO:0010133">
    <property type="term" value="P:L-proline catabolic process to L-glutamate"/>
    <property type="evidence" value="ECO:0007669"/>
    <property type="project" value="UniProtKB-UniRule"/>
</dbReference>
<dbReference type="PANTHER" id="PTHR42862">
    <property type="entry name" value="DELTA-1-PYRROLINE-5-CARBOXYLATE DEHYDROGENASE 1, ISOFORM A-RELATED"/>
    <property type="match status" value="1"/>
</dbReference>
<dbReference type="InterPro" id="IPR029510">
    <property type="entry name" value="Ald_DH_CS_GLU"/>
</dbReference>
<feature type="region of interest" description="Disordered" evidence="11">
    <location>
        <begin position="27"/>
        <end position="61"/>
    </location>
</feature>
<feature type="active site" evidence="7">
    <location>
        <position position="332"/>
    </location>
</feature>
<keyword evidence="14" id="KW-1185">Reference proteome</keyword>
<evidence type="ECO:0000256" key="1">
    <source>
        <dbReference type="ARBA" id="ARBA00004786"/>
    </source>
</evidence>
<dbReference type="InterPro" id="IPR016161">
    <property type="entry name" value="Ald_DH/histidinol_DH"/>
</dbReference>
<dbReference type="GO" id="GO:0003842">
    <property type="term" value="F:L-glutamate gamma-semialdehyde dehydrogenase activity"/>
    <property type="evidence" value="ECO:0007669"/>
    <property type="project" value="UniProtKB-UniRule"/>
</dbReference>
<dbReference type="InterPro" id="IPR050485">
    <property type="entry name" value="Proline_metab_enzyme"/>
</dbReference>
<dbReference type="Gene3D" id="3.40.309.10">
    <property type="entry name" value="Aldehyde Dehydrogenase, Chain A, domain 2"/>
    <property type="match status" value="1"/>
</dbReference>
<dbReference type="PANTHER" id="PTHR42862:SF1">
    <property type="entry name" value="DELTA-1-PYRROLINE-5-CARBOXYLATE DEHYDROGENASE 2, ISOFORM A-RELATED"/>
    <property type="match status" value="1"/>
</dbReference>